<dbReference type="InterPro" id="IPR008920">
    <property type="entry name" value="TF_FadR/GntR_C"/>
</dbReference>
<evidence type="ECO:0000313" key="5">
    <source>
        <dbReference type="EMBL" id="SFB86181.1"/>
    </source>
</evidence>
<dbReference type="RefSeq" id="WP_091120149.1">
    <property type="nucleotide sequence ID" value="NZ_FOLB01000002.1"/>
</dbReference>
<evidence type="ECO:0000256" key="3">
    <source>
        <dbReference type="ARBA" id="ARBA00023163"/>
    </source>
</evidence>
<dbReference type="Gene3D" id="1.10.10.10">
    <property type="entry name" value="Winged helix-like DNA-binding domain superfamily/Winged helix DNA-binding domain"/>
    <property type="match status" value="1"/>
</dbReference>
<dbReference type="InterPro" id="IPR000524">
    <property type="entry name" value="Tscrpt_reg_HTH_GntR"/>
</dbReference>
<dbReference type="InterPro" id="IPR036390">
    <property type="entry name" value="WH_DNA-bd_sf"/>
</dbReference>
<dbReference type="Gene3D" id="1.20.120.530">
    <property type="entry name" value="GntR ligand-binding domain-like"/>
    <property type="match status" value="1"/>
</dbReference>
<dbReference type="CDD" id="cd07377">
    <property type="entry name" value="WHTH_GntR"/>
    <property type="match status" value="1"/>
</dbReference>
<dbReference type="EMBL" id="FOLB01000002">
    <property type="protein sequence ID" value="SFB86181.1"/>
    <property type="molecule type" value="Genomic_DNA"/>
</dbReference>
<keyword evidence="6" id="KW-1185">Reference proteome</keyword>
<keyword evidence="2" id="KW-0238">DNA-binding</keyword>
<dbReference type="PANTHER" id="PTHR43537:SF5">
    <property type="entry name" value="UXU OPERON TRANSCRIPTIONAL REGULATOR"/>
    <property type="match status" value="1"/>
</dbReference>
<name>A0A1I1EGH0_9ACTN</name>
<evidence type="ECO:0000256" key="2">
    <source>
        <dbReference type="ARBA" id="ARBA00023125"/>
    </source>
</evidence>
<dbReference type="GO" id="GO:0003677">
    <property type="term" value="F:DNA binding"/>
    <property type="evidence" value="ECO:0007669"/>
    <property type="project" value="UniProtKB-KW"/>
</dbReference>
<dbReference type="PANTHER" id="PTHR43537">
    <property type="entry name" value="TRANSCRIPTIONAL REGULATOR, GNTR FAMILY"/>
    <property type="match status" value="1"/>
</dbReference>
<protein>
    <submittedName>
        <fullName evidence="5">Transcriptional regulator, GntR family</fullName>
    </submittedName>
</protein>
<evidence type="ECO:0000313" key="6">
    <source>
        <dbReference type="Proteomes" id="UP000198832"/>
    </source>
</evidence>
<dbReference type="PRINTS" id="PR00035">
    <property type="entry name" value="HTHGNTR"/>
</dbReference>
<dbReference type="SUPFAM" id="SSF48008">
    <property type="entry name" value="GntR ligand-binding domain-like"/>
    <property type="match status" value="1"/>
</dbReference>
<dbReference type="OrthoDB" id="3172099at2"/>
<dbReference type="AlphaFoldDB" id="A0A1I1EGH0"/>
<dbReference type="SMART" id="SM00345">
    <property type="entry name" value="HTH_GNTR"/>
    <property type="match status" value="1"/>
</dbReference>
<dbReference type="SUPFAM" id="SSF46785">
    <property type="entry name" value="Winged helix' DNA-binding domain"/>
    <property type="match status" value="1"/>
</dbReference>
<dbReference type="Pfam" id="PF00392">
    <property type="entry name" value="GntR"/>
    <property type="match status" value="1"/>
</dbReference>
<dbReference type="SMART" id="SM00895">
    <property type="entry name" value="FCD"/>
    <property type="match status" value="1"/>
</dbReference>
<feature type="domain" description="HTH gntR-type" evidence="4">
    <location>
        <begin position="19"/>
        <end position="89"/>
    </location>
</feature>
<evidence type="ECO:0000259" key="4">
    <source>
        <dbReference type="PROSITE" id="PS50949"/>
    </source>
</evidence>
<dbReference type="InterPro" id="IPR036388">
    <property type="entry name" value="WH-like_DNA-bd_sf"/>
</dbReference>
<proteinExistence type="predicted"/>
<organism evidence="5 6">
    <name type="scientific">Nocardioides terrae</name>
    <dbReference type="NCBI Taxonomy" id="574651"/>
    <lineage>
        <taxon>Bacteria</taxon>
        <taxon>Bacillati</taxon>
        <taxon>Actinomycetota</taxon>
        <taxon>Actinomycetes</taxon>
        <taxon>Propionibacteriales</taxon>
        <taxon>Nocardioidaceae</taxon>
        <taxon>Nocardioides</taxon>
    </lineage>
</organism>
<gene>
    <name evidence="5" type="ORF">SAMN04487968_10268</name>
</gene>
<dbReference type="GO" id="GO:0003700">
    <property type="term" value="F:DNA-binding transcription factor activity"/>
    <property type="evidence" value="ECO:0007669"/>
    <property type="project" value="InterPro"/>
</dbReference>
<sequence length="247" mass="26508">MSDAAADTGADLFKRVSVDRVSQVIVDQIKLLVREGKLSNGDRLPSERDLCQRFGVSRVTVREALRVLEASGLIEIRVGARGGAFVSSPTRERLGQGLADLITLSSLTPAHITEARSVIEIGILPFVVERATGDDIASLRRMIEEGQEALDRNAYTMNISAAFHVGVSVCAHNPAIETLVQSFHGPMLLSLRQAQLVAPAMGRRGTDEHAALVDAIEARDTEAAIAVMTTHLDRTAGLVRDMPPAAP</sequence>
<accession>A0A1I1EGH0</accession>
<reference evidence="5 6" key="1">
    <citation type="submission" date="2016-10" db="EMBL/GenBank/DDBJ databases">
        <authorList>
            <person name="de Groot N.N."/>
        </authorList>
    </citation>
    <scope>NUCLEOTIDE SEQUENCE [LARGE SCALE GENOMIC DNA]</scope>
    <source>
        <strain evidence="5 6">CGMCC 1.7056</strain>
    </source>
</reference>
<keyword evidence="1" id="KW-0805">Transcription regulation</keyword>
<keyword evidence="3" id="KW-0804">Transcription</keyword>
<dbReference type="Proteomes" id="UP000198832">
    <property type="component" value="Unassembled WGS sequence"/>
</dbReference>
<dbReference type="PROSITE" id="PS50949">
    <property type="entry name" value="HTH_GNTR"/>
    <property type="match status" value="1"/>
</dbReference>
<dbReference type="InterPro" id="IPR011711">
    <property type="entry name" value="GntR_C"/>
</dbReference>
<evidence type="ECO:0000256" key="1">
    <source>
        <dbReference type="ARBA" id="ARBA00023015"/>
    </source>
</evidence>
<dbReference type="STRING" id="574651.SAMN04487968_10268"/>
<dbReference type="Pfam" id="PF07729">
    <property type="entry name" value="FCD"/>
    <property type="match status" value="1"/>
</dbReference>